<evidence type="ECO:0000313" key="2">
    <source>
        <dbReference type="Proteomes" id="UP000176510"/>
    </source>
</evidence>
<dbReference type="AlphaFoldDB" id="A0A1G2L9H3"/>
<reference evidence="1 2" key="1">
    <citation type="journal article" date="2016" name="Nat. Commun.">
        <title>Thousands of microbial genomes shed light on interconnected biogeochemical processes in an aquifer system.</title>
        <authorList>
            <person name="Anantharaman K."/>
            <person name="Brown C.T."/>
            <person name="Hug L.A."/>
            <person name="Sharon I."/>
            <person name="Castelle C.J."/>
            <person name="Probst A.J."/>
            <person name="Thomas B.C."/>
            <person name="Singh A."/>
            <person name="Wilkins M.J."/>
            <person name="Karaoz U."/>
            <person name="Brodie E.L."/>
            <person name="Williams K.H."/>
            <person name="Hubbard S.S."/>
            <person name="Banfield J.F."/>
        </authorList>
    </citation>
    <scope>NUCLEOTIDE SEQUENCE [LARGE SCALE GENOMIC DNA]</scope>
</reference>
<comment type="caution">
    <text evidence="1">The sequence shown here is derived from an EMBL/GenBank/DDBJ whole genome shotgun (WGS) entry which is preliminary data.</text>
</comment>
<accession>A0A1G2L9H3</accession>
<dbReference type="EMBL" id="MHQR01000001">
    <property type="protein sequence ID" value="OHA08200.1"/>
    <property type="molecule type" value="Genomic_DNA"/>
</dbReference>
<evidence type="ECO:0000313" key="1">
    <source>
        <dbReference type="EMBL" id="OHA08200.1"/>
    </source>
</evidence>
<dbReference type="SUPFAM" id="SSF143011">
    <property type="entry name" value="RelE-like"/>
    <property type="match status" value="1"/>
</dbReference>
<name>A0A1G2L9H3_9BACT</name>
<sequence>MIRPIRRIDTTARFEKEFGRLEKRVQQLAHKKDALFRTDAFHPSLETHKLGGVLKDDWAYSVNKQYRVHFYFVDDHTVLYISIGTHGIYR</sequence>
<dbReference type="InterPro" id="IPR035093">
    <property type="entry name" value="RelE/ParE_toxin_dom_sf"/>
</dbReference>
<dbReference type="Gene3D" id="3.30.2310.20">
    <property type="entry name" value="RelE-like"/>
    <property type="match status" value="1"/>
</dbReference>
<evidence type="ECO:0008006" key="3">
    <source>
        <dbReference type="Google" id="ProtNLM"/>
    </source>
</evidence>
<dbReference type="STRING" id="1802279.A3B34_03275"/>
<dbReference type="Proteomes" id="UP000176510">
    <property type="component" value="Unassembled WGS sequence"/>
</dbReference>
<organism evidence="1 2">
    <name type="scientific">Candidatus Sungbacteria bacterium RIFCSPLOWO2_01_FULL_54_21</name>
    <dbReference type="NCBI Taxonomy" id="1802279"/>
    <lineage>
        <taxon>Bacteria</taxon>
        <taxon>Candidatus Sungiibacteriota</taxon>
    </lineage>
</organism>
<protein>
    <recommendedName>
        <fullName evidence="3">Toxin YoeB</fullName>
    </recommendedName>
</protein>
<gene>
    <name evidence="1" type="ORF">A3B34_03275</name>
</gene>
<proteinExistence type="predicted"/>